<dbReference type="PANTHER" id="PTHR33064">
    <property type="entry name" value="POL PROTEIN"/>
    <property type="match status" value="1"/>
</dbReference>
<reference evidence="3" key="1">
    <citation type="submission" date="2025-08" db="UniProtKB">
        <authorList>
            <consortium name="RefSeq"/>
        </authorList>
    </citation>
    <scope>IDENTIFICATION</scope>
    <source>
        <tissue evidence="3">Young leaves</tissue>
    </source>
</reference>
<dbReference type="Proteomes" id="UP000504608">
    <property type="component" value="Unplaced"/>
</dbReference>
<dbReference type="FunFam" id="3.30.70.270:FF:000063">
    <property type="entry name" value="Zinc knuckle domaincontaining protein"/>
    <property type="match status" value="1"/>
</dbReference>
<evidence type="ECO:0000256" key="1">
    <source>
        <dbReference type="SAM" id="MobiDB-lite"/>
    </source>
</evidence>
<evidence type="ECO:0000313" key="2">
    <source>
        <dbReference type="Proteomes" id="UP000504608"/>
    </source>
</evidence>
<dbReference type="RefSeq" id="XP_022975729.1">
    <property type="nucleotide sequence ID" value="XM_023119961.1"/>
</dbReference>
<dbReference type="KEGG" id="cmax:111475919"/>
<feature type="non-terminal residue" evidence="3">
    <location>
        <position position="161"/>
    </location>
</feature>
<accession>A0A6J1ILF4</accession>
<dbReference type="InterPro" id="IPR051320">
    <property type="entry name" value="Viral_Replic_Matur_Polypro"/>
</dbReference>
<evidence type="ECO:0000313" key="3">
    <source>
        <dbReference type="RefSeq" id="XP_022975729.1"/>
    </source>
</evidence>
<dbReference type="SUPFAM" id="SSF56672">
    <property type="entry name" value="DNA/RNA polymerases"/>
    <property type="match status" value="1"/>
</dbReference>
<proteinExistence type="predicted"/>
<gene>
    <name evidence="3" type="primary">LOC111475919</name>
</gene>
<keyword evidence="2" id="KW-1185">Reference proteome</keyword>
<dbReference type="Gene3D" id="3.30.70.270">
    <property type="match status" value="1"/>
</dbReference>
<dbReference type="InterPro" id="IPR043502">
    <property type="entry name" value="DNA/RNA_pol_sf"/>
</dbReference>
<dbReference type="InterPro" id="IPR043128">
    <property type="entry name" value="Rev_trsase/Diguanyl_cyclase"/>
</dbReference>
<protein>
    <submittedName>
        <fullName evidence="3">Uncharacterized protein LOC111475919</fullName>
    </submittedName>
</protein>
<dbReference type="GeneID" id="111475919"/>
<dbReference type="OrthoDB" id="437338at2759"/>
<organism evidence="2 3">
    <name type="scientific">Cucurbita maxima</name>
    <name type="common">Pumpkin</name>
    <name type="synonym">Winter squash</name>
    <dbReference type="NCBI Taxonomy" id="3661"/>
    <lineage>
        <taxon>Eukaryota</taxon>
        <taxon>Viridiplantae</taxon>
        <taxon>Streptophyta</taxon>
        <taxon>Embryophyta</taxon>
        <taxon>Tracheophyta</taxon>
        <taxon>Spermatophyta</taxon>
        <taxon>Magnoliopsida</taxon>
        <taxon>eudicotyledons</taxon>
        <taxon>Gunneridae</taxon>
        <taxon>Pentapetalae</taxon>
        <taxon>rosids</taxon>
        <taxon>fabids</taxon>
        <taxon>Cucurbitales</taxon>
        <taxon>Cucurbitaceae</taxon>
        <taxon>Cucurbiteae</taxon>
        <taxon>Cucurbita</taxon>
    </lineage>
</organism>
<sequence>MDDFDVVLGMEFLLEHKVIPMPLAKCLVITDRNPTVIPASIKQPVCHSIPRRPSGLQHKPRGTQSTLEAGVRQAATKPTISMDSDKIKAIQEWKVPTSVSDLRSFLGLANYYRRFVEGFSRRAAPLIELLKKDHTWSWSDDSQMAFEDLKTTMTRGPVLGL</sequence>
<name>A0A6J1ILF4_CUCMA</name>
<dbReference type="AlphaFoldDB" id="A0A6J1ILF4"/>
<dbReference type="PANTHER" id="PTHR33064:SF37">
    <property type="entry name" value="RIBONUCLEASE H"/>
    <property type="match status" value="1"/>
</dbReference>
<feature type="region of interest" description="Disordered" evidence="1">
    <location>
        <begin position="48"/>
        <end position="68"/>
    </location>
</feature>